<dbReference type="Proteomes" id="UP000288766">
    <property type="component" value="Unassembled WGS sequence"/>
</dbReference>
<organism evidence="1 2">
    <name type="scientific">Helicobacter pylori</name>
    <name type="common">Campylobacter pylori</name>
    <dbReference type="NCBI Taxonomy" id="210"/>
    <lineage>
        <taxon>Bacteria</taxon>
        <taxon>Pseudomonadati</taxon>
        <taxon>Campylobacterota</taxon>
        <taxon>Epsilonproteobacteria</taxon>
        <taxon>Campylobacterales</taxon>
        <taxon>Helicobacteraceae</taxon>
        <taxon>Helicobacter</taxon>
    </lineage>
</organism>
<accession>A0A438PW23</accession>
<name>A0A438PW23_HELPX</name>
<proteinExistence type="predicted"/>
<reference evidence="1 2" key="1">
    <citation type="submission" date="2018-10" db="EMBL/GenBank/DDBJ databases">
        <title>Genetic determinants and prediction of antibiotic resistance phenotypes in Helicobacter pylori.</title>
        <authorList>
            <person name="Wagner K."/>
        </authorList>
    </citation>
    <scope>NUCLEOTIDE SEQUENCE [LARGE SCALE GENOMIC DNA]</scope>
    <source>
        <strain evidence="1 2">ZH15</strain>
    </source>
</reference>
<dbReference type="AlphaFoldDB" id="A0A438PW23"/>
<comment type="caution">
    <text evidence="1">The sequence shown here is derived from an EMBL/GenBank/DDBJ whole genome shotgun (WGS) entry which is preliminary data.</text>
</comment>
<sequence length="71" mass="8343">MRLKICKSRVWIYSHIDNENTQRSSKINIKELAPDTSDNFLKRFFRGFNGVKKRGVVQNPPIRFKNSSTTK</sequence>
<gene>
    <name evidence="1" type="ORF">ECC12_02865</name>
</gene>
<dbReference type="EMBL" id="RJEO01000005">
    <property type="protein sequence ID" value="RVY29651.1"/>
    <property type="molecule type" value="Genomic_DNA"/>
</dbReference>
<evidence type="ECO:0000313" key="1">
    <source>
        <dbReference type="EMBL" id="RVY29651.1"/>
    </source>
</evidence>
<protein>
    <submittedName>
        <fullName evidence="1">Uncharacterized protein</fullName>
    </submittedName>
</protein>
<evidence type="ECO:0000313" key="2">
    <source>
        <dbReference type="Proteomes" id="UP000288766"/>
    </source>
</evidence>